<feature type="compositionally biased region" description="Basic residues" evidence="3">
    <location>
        <begin position="164"/>
        <end position="173"/>
    </location>
</feature>
<name>A0A0M4EP80_DROBS</name>
<sequence length="537" mass="60613">MKKVLLTKSKQIQVTGTVTDLIRKHTIGVVATTPTISSSTGLRDIYKPNNGTNTYMQRKSFQSIYEDMFKLLMRLPDKALQQRVIDAINGRSDKSANQCKQCACKIPPKISVSTQTEVLDLKDFLQKSDDIKVKKDEEQKPKLPAPATGLAASSATSTSEPVKVVRKRGRKRNTSVPQVVKRSAAEMALQEREDKQLTPLPAVKKKKQESAVSGRLQQRRDSVSSNYSSCLGEINLLDMYNQVDNYINNDNEHTIISTMANEFQRADIMSESGLLPIHDAILMGDSHYVQRQLIVWSKLKNLKDLSELLSADGEDCMQLAITNNSAPEIVEILLKAGLLPNHIYEESNTALHLAIINNVQLESLRHLMHVIDLNLVLQMNDDGYTALHIAARHNHYKLAEVICDVIDERQLGRPVYLRDTKDLSSLESSMDEKKFAKYYEHACDRLEHNKTKLMGRSLKREVINGTEARAGNTPLYYAIEGELEHMCYFLLAHLSDPDEENLSGHSPKSYHYEFARVLRINLKIARIMDKVTSILNG</sequence>
<evidence type="ECO:0000256" key="2">
    <source>
        <dbReference type="ARBA" id="ARBA00023043"/>
    </source>
</evidence>
<feature type="compositionally biased region" description="Basic and acidic residues" evidence="3">
    <location>
        <begin position="132"/>
        <end position="141"/>
    </location>
</feature>
<evidence type="ECO:0000313" key="5">
    <source>
        <dbReference type="Proteomes" id="UP000494163"/>
    </source>
</evidence>
<dbReference type="PANTHER" id="PTHR46680:SF3">
    <property type="entry name" value="NF-KAPPA-B INHIBITOR CACTUS"/>
    <property type="match status" value="1"/>
</dbReference>
<dbReference type="Pfam" id="PF12796">
    <property type="entry name" value="Ank_2"/>
    <property type="match status" value="1"/>
</dbReference>
<dbReference type="PANTHER" id="PTHR46680">
    <property type="entry name" value="NF-KAPPA-B INHIBITOR ALPHA"/>
    <property type="match status" value="1"/>
</dbReference>
<dbReference type="GO" id="GO:0051059">
    <property type="term" value="F:NF-kappaB binding"/>
    <property type="evidence" value="ECO:0007669"/>
    <property type="project" value="TreeGrafter"/>
</dbReference>
<feature type="non-terminal residue" evidence="4">
    <location>
        <position position="537"/>
    </location>
</feature>
<dbReference type="Gene3D" id="1.25.40.20">
    <property type="entry name" value="Ankyrin repeat-containing domain"/>
    <property type="match status" value="1"/>
</dbReference>
<dbReference type="OrthoDB" id="10254947at2759"/>
<dbReference type="GO" id="GO:0005829">
    <property type="term" value="C:cytosol"/>
    <property type="evidence" value="ECO:0007669"/>
    <property type="project" value="TreeGrafter"/>
</dbReference>
<dbReference type="InterPro" id="IPR002110">
    <property type="entry name" value="Ankyrin_rpt"/>
</dbReference>
<dbReference type="OMA" id="KRNTCVP"/>
<feature type="region of interest" description="Disordered" evidence="3">
    <location>
        <begin position="132"/>
        <end position="220"/>
    </location>
</feature>
<feature type="compositionally biased region" description="Low complexity" evidence="3">
    <location>
        <begin position="145"/>
        <end position="159"/>
    </location>
</feature>
<reference evidence="4 5" key="1">
    <citation type="submission" date="2015-08" db="EMBL/GenBank/DDBJ databases">
        <title>Ancestral chromatin configuration constrains chromatin evolution on differentiating sex chromosomes in Drosophila.</title>
        <authorList>
            <person name="Zhou Q."/>
            <person name="Bachtrog D."/>
        </authorList>
    </citation>
    <scope>NUCLEOTIDE SEQUENCE [LARGE SCALE GENOMIC DNA]</scope>
    <source>
        <tissue evidence="4">Whole larvae</tissue>
    </source>
</reference>
<gene>
    <name evidence="4" type="ORF">Dbus_chr2Lg697</name>
</gene>
<keyword evidence="5" id="KW-1185">Reference proteome</keyword>
<dbReference type="EMBL" id="CP012523">
    <property type="protein sequence ID" value="ALC38612.1"/>
    <property type="molecule type" value="Genomic_DNA"/>
</dbReference>
<evidence type="ECO:0000256" key="3">
    <source>
        <dbReference type="SAM" id="MobiDB-lite"/>
    </source>
</evidence>
<dbReference type="GO" id="GO:0071356">
    <property type="term" value="P:cellular response to tumor necrosis factor"/>
    <property type="evidence" value="ECO:0007669"/>
    <property type="project" value="TreeGrafter"/>
</dbReference>
<organism evidence="4 5">
    <name type="scientific">Drosophila busckii</name>
    <name type="common">Fruit fly</name>
    <dbReference type="NCBI Taxonomy" id="30019"/>
    <lineage>
        <taxon>Eukaryota</taxon>
        <taxon>Metazoa</taxon>
        <taxon>Ecdysozoa</taxon>
        <taxon>Arthropoda</taxon>
        <taxon>Hexapoda</taxon>
        <taxon>Insecta</taxon>
        <taxon>Pterygota</taxon>
        <taxon>Neoptera</taxon>
        <taxon>Endopterygota</taxon>
        <taxon>Diptera</taxon>
        <taxon>Brachycera</taxon>
        <taxon>Muscomorpha</taxon>
        <taxon>Ephydroidea</taxon>
        <taxon>Drosophilidae</taxon>
        <taxon>Drosophila</taxon>
    </lineage>
</organism>
<proteinExistence type="predicted"/>
<dbReference type="InterPro" id="IPR051070">
    <property type="entry name" value="NF-kappa-B_inhibitor"/>
</dbReference>
<dbReference type="SUPFAM" id="SSF48403">
    <property type="entry name" value="Ankyrin repeat"/>
    <property type="match status" value="1"/>
</dbReference>
<dbReference type="STRING" id="30019.A0A0M4EP80"/>
<accession>A0A0M4EP80</accession>
<keyword evidence="1" id="KW-0677">Repeat</keyword>
<dbReference type="SMART" id="SM00248">
    <property type="entry name" value="ANK"/>
    <property type="match status" value="4"/>
</dbReference>
<evidence type="ECO:0000256" key="1">
    <source>
        <dbReference type="ARBA" id="ARBA00022737"/>
    </source>
</evidence>
<dbReference type="Proteomes" id="UP000494163">
    <property type="component" value="Chromosome 2L"/>
</dbReference>
<evidence type="ECO:0000313" key="4">
    <source>
        <dbReference type="EMBL" id="ALC38612.1"/>
    </source>
</evidence>
<dbReference type="AlphaFoldDB" id="A0A0M4EP80"/>
<keyword evidence="2" id="KW-0040">ANK repeat</keyword>
<dbReference type="SMR" id="A0A0M4EP80"/>
<dbReference type="InterPro" id="IPR036770">
    <property type="entry name" value="Ankyrin_rpt-contain_sf"/>
</dbReference>
<protein>
    <submittedName>
        <fullName evidence="4">CG5118</fullName>
    </submittedName>
</protein>